<dbReference type="GeneID" id="106809380"/>
<feature type="region of interest" description="Disordered" evidence="1">
    <location>
        <begin position="138"/>
        <end position="176"/>
    </location>
</feature>
<accession>A0ABM1E6W0</accession>
<evidence type="ECO:0000313" key="3">
    <source>
        <dbReference type="RefSeq" id="XP_014667931.1"/>
    </source>
</evidence>
<dbReference type="PANTHER" id="PTHR31800:SF1">
    <property type="entry name" value="COILED-COIL DOMAIN-CONTAINING PROTEIN 32"/>
    <property type="match status" value="1"/>
</dbReference>
<feature type="compositionally biased region" description="Basic and acidic residues" evidence="1">
    <location>
        <begin position="138"/>
        <end position="150"/>
    </location>
</feature>
<organism evidence="2 3">
    <name type="scientific">Priapulus caudatus</name>
    <name type="common">Priapulid worm</name>
    <dbReference type="NCBI Taxonomy" id="37621"/>
    <lineage>
        <taxon>Eukaryota</taxon>
        <taxon>Metazoa</taxon>
        <taxon>Ecdysozoa</taxon>
        <taxon>Scalidophora</taxon>
        <taxon>Priapulida</taxon>
        <taxon>Priapulimorpha</taxon>
        <taxon>Priapulimorphida</taxon>
        <taxon>Priapulidae</taxon>
        <taxon>Priapulus</taxon>
    </lineage>
</organism>
<protein>
    <submittedName>
        <fullName evidence="3">Uncharacterized protein LOC106809380</fullName>
    </submittedName>
</protein>
<reference evidence="3" key="1">
    <citation type="submission" date="2025-08" db="UniProtKB">
        <authorList>
            <consortium name="RefSeq"/>
        </authorList>
    </citation>
    <scope>IDENTIFICATION</scope>
</reference>
<name>A0ABM1E6W0_PRICU</name>
<dbReference type="InterPro" id="IPR028039">
    <property type="entry name" value="CCDC32"/>
</dbReference>
<dbReference type="Proteomes" id="UP000695022">
    <property type="component" value="Unplaced"/>
</dbReference>
<evidence type="ECO:0000256" key="1">
    <source>
        <dbReference type="SAM" id="MobiDB-lite"/>
    </source>
</evidence>
<keyword evidence="2" id="KW-1185">Reference proteome</keyword>
<feature type="compositionally biased region" description="Polar residues" evidence="1">
    <location>
        <begin position="157"/>
        <end position="176"/>
    </location>
</feature>
<gene>
    <name evidence="3" type="primary">LOC106809380</name>
</gene>
<proteinExistence type="predicted"/>
<dbReference type="Pfam" id="PF14989">
    <property type="entry name" value="CCDC32"/>
    <property type="match status" value="1"/>
</dbReference>
<sequence>MSPPLPATTFPCGIEADTDDDCSYEFSDNFVDIPQTQQDRITPSKEHIDRLEAKLKRVAGKQEEPTARSMLKILSEAKDDLMRGIVSGNDISYVFVSNPDKETAVSYLERKLYPEKTALSSEELISLVIDDELAKHIQQHEEVKNHDDAKSGGISAHEQTSPKMANHDQSNAFREA</sequence>
<evidence type="ECO:0000313" key="2">
    <source>
        <dbReference type="Proteomes" id="UP000695022"/>
    </source>
</evidence>
<dbReference type="RefSeq" id="XP_014667931.1">
    <property type="nucleotide sequence ID" value="XM_014812445.1"/>
</dbReference>
<dbReference type="PANTHER" id="PTHR31800">
    <property type="entry name" value="COILED-COIL DOMAIN-CONTAINING PROTEIN 32"/>
    <property type="match status" value="1"/>
</dbReference>